<evidence type="ECO:0000313" key="3">
    <source>
        <dbReference type="Proteomes" id="UP001235303"/>
    </source>
</evidence>
<reference evidence="2 3" key="1">
    <citation type="submission" date="2023-01" db="EMBL/GenBank/DDBJ databases">
        <title>Novel diversity within Roseofilum (Cyanobacteria; Desertifilaceae) from marine benthic mats with descriptions of four novel species.</title>
        <authorList>
            <person name="Wang Y."/>
            <person name="Berthold D.E."/>
            <person name="Hu J."/>
            <person name="Lefler F.W."/>
            <person name="Laughinghouse H.D. IV."/>
        </authorList>
    </citation>
    <scope>NUCLEOTIDE SEQUENCE [LARGE SCALE GENOMIC DNA]</scope>
    <source>
        <strain evidence="2 3">BLCC-M154</strain>
    </source>
</reference>
<dbReference type="Gene3D" id="3.40.630.30">
    <property type="match status" value="1"/>
</dbReference>
<keyword evidence="3" id="KW-1185">Reference proteome</keyword>
<dbReference type="GO" id="GO:0016746">
    <property type="term" value="F:acyltransferase activity"/>
    <property type="evidence" value="ECO:0007669"/>
    <property type="project" value="UniProtKB-KW"/>
</dbReference>
<dbReference type="SUPFAM" id="SSF55729">
    <property type="entry name" value="Acyl-CoA N-acyltransferases (Nat)"/>
    <property type="match status" value="1"/>
</dbReference>
<dbReference type="Proteomes" id="UP001235303">
    <property type="component" value="Unassembled WGS sequence"/>
</dbReference>
<dbReference type="RefSeq" id="WP_283751915.1">
    <property type="nucleotide sequence ID" value="NZ_JAQOSP010000006.1"/>
</dbReference>
<dbReference type="CDD" id="cd04301">
    <property type="entry name" value="NAT_SF"/>
    <property type="match status" value="1"/>
</dbReference>
<evidence type="ECO:0000259" key="1">
    <source>
        <dbReference type="PROSITE" id="PS51186"/>
    </source>
</evidence>
<dbReference type="InterPro" id="IPR016181">
    <property type="entry name" value="Acyl_CoA_acyltransferase"/>
</dbReference>
<dbReference type="PANTHER" id="PTHR43451">
    <property type="entry name" value="ACETYLTRANSFERASE (GNAT) FAMILY PROTEIN"/>
    <property type="match status" value="1"/>
</dbReference>
<dbReference type="PROSITE" id="PS51186">
    <property type="entry name" value="GNAT"/>
    <property type="match status" value="1"/>
</dbReference>
<comment type="caution">
    <text evidence="2">The sequence shown here is derived from an EMBL/GenBank/DDBJ whole genome shotgun (WGS) entry which is preliminary data.</text>
</comment>
<name>A0ABT7AML9_9CYAN</name>
<dbReference type="EC" id="2.3.1.-" evidence="2"/>
<evidence type="ECO:0000313" key="2">
    <source>
        <dbReference type="EMBL" id="MDJ1168148.1"/>
    </source>
</evidence>
<keyword evidence="2" id="KW-0808">Transferase</keyword>
<protein>
    <submittedName>
        <fullName evidence="2">GNAT family N-acetyltransferase</fullName>
        <ecNumber evidence="2">2.3.1.-</ecNumber>
    </submittedName>
</protein>
<dbReference type="InterPro" id="IPR000182">
    <property type="entry name" value="GNAT_dom"/>
</dbReference>
<proteinExistence type="predicted"/>
<accession>A0ABT7AML9</accession>
<keyword evidence="2" id="KW-0012">Acyltransferase</keyword>
<dbReference type="Pfam" id="PF13673">
    <property type="entry name" value="Acetyltransf_10"/>
    <property type="match status" value="1"/>
</dbReference>
<sequence length="153" mass="17657">MKIRVAQESDVPELAEIYAQTVRVHGLEYYTLEQTQTWAAFALNKRHFRKFILDVTTFVAVDEMGILGFAGIDKDGHIASLYVRHDCLHQGVGTALMKRVLEYGQTQEITRFYAEASRFSLGLFKKFGFQVYDTEIVERQGVKFERDLVELKL</sequence>
<organism evidence="2 3">
    <name type="scientific">Roseofilum acuticapitatum BLCC-M154</name>
    <dbReference type="NCBI Taxonomy" id="3022444"/>
    <lineage>
        <taxon>Bacteria</taxon>
        <taxon>Bacillati</taxon>
        <taxon>Cyanobacteriota</taxon>
        <taxon>Cyanophyceae</taxon>
        <taxon>Desertifilales</taxon>
        <taxon>Desertifilaceae</taxon>
        <taxon>Roseofilum</taxon>
        <taxon>Roseofilum acuticapitatum</taxon>
    </lineage>
</organism>
<feature type="domain" description="N-acetyltransferase" evidence="1">
    <location>
        <begin position="1"/>
        <end position="149"/>
    </location>
</feature>
<gene>
    <name evidence="2" type="ORF">PMG71_01750</name>
</gene>
<dbReference type="EMBL" id="JAQOSP010000006">
    <property type="protein sequence ID" value="MDJ1168148.1"/>
    <property type="molecule type" value="Genomic_DNA"/>
</dbReference>
<dbReference type="PANTHER" id="PTHR43451:SF1">
    <property type="entry name" value="ACETYLTRANSFERASE"/>
    <property type="match status" value="1"/>
</dbReference>
<dbReference type="InterPro" id="IPR052564">
    <property type="entry name" value="N-acetyltrans/Recomb-assoc"/>
</dbReference>